<dbReference type="GO" id="GO:0030687">
    <property type="term" value="C:preribosome, large subunit precursor"/>
    <property type="evidence" value="ECO:0007669"/>
    <property type="project" value="TreeGrafter"/>
</dbReference>
<keyword evidence="4" id="KW-0690">Ribosome biogenesis</keyword>
<evidence type="ECO:0000256" key="2">
    <source>
        <dbReference type="ARBA" id="ARBA00004604"/>
    </source>
</evidence>
<feature type="compositionally biased region" description="Basic residues" evidence="7">
    <location>
        <begin position="294"/>
        <end position="312"/>
    </location>
</feature>
<gene>
    <name evidence="8" type="ORF">QYM36_001159</name>
</gene>
<protein>
    <recommendedName>
        <fullName evidence="10">rRNA-processing protein EBP2</fullName>
    </recommendedName>
</protein>
<dbReference type="GO" id="GO:0006364">
    <property type="term" value="P:rRNA processing"/>
    <property type="evidence" value="ECO:0007669"/>
    <property type="project" value="TreeGrafter"/>
</dbReference>
<dbReference type="PANTHER" id="PTHR13028">
    <property type="entry name" value="RRNA PROCESSING PROTEIN EBNA1-BINDING PROTEIN-RELATED"/>
    <property type="match status" value="1"/>
</dbReference>
<reference evidence="8" key="1">
    <citation type="submission" date="2023-07" db="EMBL/GenBank/DDBJ databases">
        <title>Chromosome-level genome assembly of Artemia franciscana.</title>
        <authorList>
            <person name="Jo E."/>
        </authorList>
    </citation>
    <scope>NUCLEOTIDE SEQUENCE</scope>
    <source>
        <tissue evidence="8">Whole body</tissue>
    </source>
</reference>
<dbReference type="Pfam" id="PF05890">
    <property type="entry name" value="Ebp2"/>
    <property type="match status" value="1"/>
</dbReference>
<organism evidence="8 9">
    <name type="scientific">Artemia franciscana</name>
    <name type="common">Brine shrimp</name>
    <name type="synonym">Artemia sanfranciscana</name>
    <dbReference type="NCBI Taxonomy" id="6661"/>
    <lineage>
        <taxon>Eukaryota</taxon>
        <taxon>Metazoa</taxon>
        <taxon>Ecdysozoa</taxon>
        <taxon>Arthropoda</taxon>
        <taxon>Crustacea</taxon>
        <taxon>Branchiopoda</taxon>
        <taxon>Anostraca</taxon>
        <taxon>Artemiidae</taxon>
        <taxon>Artemia</taxon>
    </lineage>
</organism>
<keyword evidence="9" id="KW-1185">Reference proteome</keyword>
<feature type="compositionally biased region" description="Basic and acidic residues" evidence="7">
    <location>
        <begin position="216"/>
        <end position="234"/>
    </location>
</feature>
<dbReference type="PANTHER" id="PTHR13028:SF0">
    <property type="entry name" value="RRNA-PROCESSING PROTEIN EBP2-RELATED"/>
    <property type="match status" value="1"/>
</dbReference>
<dbReference type="GO" id="GO:0042273">
    <property type="term" value="P:ribosomal large subunit biogenesis"/>
    <property type="evidence" value="ECO:0007669"/>
    <property type="project" value="TreeGrafter"/>
</dbReference>
<evidence type="ECO:0008006" key="10">
    <source>
        <dbReference type="Google" id="ProtNLM"/>
    </source>
</evidence>
<evidence type="ECO:0000313" key="8">
    <source>
        <dbReference type="EMBL" id="KAK2724568.1"/>
    </source>
</evidence>
<evidence type="ECO:0000256" key="6">
    <source>
        <dbReference type="ARBA" id="ARBA00023242"/>
    </source>
</evidence>
<proteinExistence type="inferred from homology"/>
<dbReference type="AlphaFoldDB" id="A0AA88I8L6"/>
<accession>A0AA88I8L6</accession>
<feature type="region of interest" description="Disordered" evidence="7">
    <location>
        <begin position="216"/>
        <end position="312"/>
    </location>
</feature>
<comment type="similarity">
    <text evidence="3">Belongs to the EBP2 family.</text>
</comment>
<evidence type="ECO:0000256" key="1">
    <source>
        <dbReference type="ARBA" id="ARBA00003387"/>
    </source>
</evidence>
<dbReference type="GO" id="GO:0005730">
    <property type="term" value="C:nucleolus"/>
    <property type="evidence" value="ECO:0007669"/>
    <property type="project" value="UniProtKB-SubCell"/>
</dbReference>
<dbReference type="EMBL" id="JAVRJZ010000003">
    <property type="protein sequence ID" value="KAK2724566.1"/>
    <property type="molecule type" value="Genomic_DNA"/>
</dbReference>
<name>A0AA88I8L6_ARTSF</name>
<dbReference type="EMBL" id="JAVRJZ010000003">
    <property type="protein sequence ID" value="KAK2724568.1"/>
    <property type="molecule type" value="Genomic_DNA"/>
</dbReference>
<sequence>MAKISKKARKIKAESSSEEEYIDSDEELQEAFARGDLKPGLIAEVPVKRKPNEYPNFVAQMKSKLEKIQFRDDWIERLDITAAPIEETEFSQKGVDLKTDDIQREMLFYKQAQTAVVVGLRRLHTLGIPTKRPEDYFAQMAKSDDQMLKVKRYALEKQLGQERSQKIAKLRDLRKYGKKVQVQVGLERSKKKREMMNKLKEFKEGKLKNLDFLDEDDRPKRGEMLDKTKEEVKKRNAKKNQFRGHKAVGKDAKYGFGGKKRGKKRNGSEFKGVNAGANKFGGNTGGKKFGGKTGGKRFGGKGKQGSKKGRKK</sequence>
<dbReference type="Proteomes" id="UP001187531">
    <property type="component" value="Unassembled WGS sequence"/>
</dbReference>
<evidence type="ECO:0000313" key="9">
    <source>
        <dbReference type="Proteomes" id="UP001187531"/>
    </source>
</evidence>
<evidence type="ECO:0000256" key="5">
    <source>
        <dbReference type="ARBA" id="ARBA00023054"/>
    </source>
</evidence>
<feature type="region of interest" description="Disordered" evidence="7">
    <location>
        <begin position="1"/>
        <end position="24"/>
    </location>
</feature>
<comment type="caution">
    <text evidence="8">The sequence shown here is derived from an EMBL/GenBank/DDBJ whole genome shotgun (WGS) entry which is preliminary data.</text>
</comment>
<evidence type="ECO:0000256" key="3">
    <source>
        <dbReference type="ARBA" id="ARBA00007336"/>
    </source>
</evidence>
<feature type="compositionally biased region" description="Basic residues" evidence="7">
    <location>
        <begin position="1"/>
        <end position="10"/>
    </location>
</feature>
<feature type="compositionally biased region" description="Basic residues" evidence="7">
    <location>
        <begin position="235"/>
        <end position="247"/>
    </location>
</feature>
<evidence type="ECO:0000256" key="4">
    <source>
        <dbReference type="ARBA" id="ARBA00022517"/>
    </source>
</evidence>
<comment type="subcellular location">
    <subcellularLocation>
        <location evidence="2">Nucleus</location>
        <location evidence="2">Nucleolus</location>
    </subcellularLocation>
</comment>
<keyword evidence="6" id="KW-0539">Nucleus</keyword>
<feature type="compositionally biased region" description="Gly residues" evidence="7">
    <location>
        <begin position="282"/>
        <end position="293"/>
    </location>
</feature>
<dbReference type="InterPro" id="IPR008610">
    <property type="entry name" value="Ebp2"/>
</dbReference>
<comment type="function">
    <text evidence="1">Required for the processing of the 27S pre-rRNA.</text>
</comment>
<dbReference type="GO" id="GO:0034399">
    <property type="term" value="C:nuclear periphery"/>
    <property type="evidence" value="ECO:0007669"/>
    <property type="project" value="TreeGrafter"/>
</dbReference>
<evidence type="ECO:0000256" key="7">
    <source>
        <dbReference type="SAM" id="MobiDB-lite"/>
    </source>
</evidence>
<dbReference type="EMBL" id="JAVRJZ010000003">
    <property type="protein sequence ID" value="KAK2724567.1"/>
    <property type="molecule type" value="Genomic_DNA"/>
</dbReference>
<keyword evidence="5" id="KW-0175">Coiled coil</keyword>